<dbReference type="InterPro" id="IPR036640">
    <property type="entry name" value="ABC1_TM_sf"/>
</dbReference>
<evidence type="ECO:0000259" key="7">
    <source>
        <dbReference type="PROSITE" id="PS50929"/>
    </source>
</evidence>
<dbReference type="GO" id="GO:0005886">
    <property type="term" value="C:plasma membrane"/>
    <property type="evidence" value="ECO:0007669"/>
    <property type="project" value="UniProtKB-SubCell"/>
</dbReference>
<keyword evidence="3 5" id="KW-1133">Transmembrane helix</keyword>
<dbReference type="KEGG" id="lcre:Pla8534_51280"/>
<dbReference type="GO" id="GO:0034040">
    <property type="term" value="F:ATPase-coupled lipid transmembrane transporter activity"/>
    <property type="evidence" value="ECO:0007669"/>
    <property type="project" value="TreeGrafter"/>
</dbReference>
<evidence type="ECO:0000256" key="4">
    <source>
        <dbReference type="ARBA" id="ARBA00023136"/>
    </source>
</evidence>
<dbReference type="Pfam" id="PF00664">
    <property type="entry name" value="ABC_membrane"/>
    <property type="match status" value="1"/>
</dbReference>
<evidence type="ECO:0000256" key="2">
    <source>
        <dbReference type="ARBA" id="ARBA00022692"/>
    </source>
</evidence>
<dbReference type="GO" id="GO:0140359">
    <property type="term" value="F:ABC-type transporter activity"/>
    <property type="evidence" value="ECO:0007669"/>
    <property type="project" value="InterPro"/>
</dbReference>
<dbReference type="InterPro" id="IPR039421">
    <property type="entry name" value="Type_1_exporter"/>
</dbReference>
<feature type="transmembrane region" description="Helical" evidence="5">
    <location>
        <begin position="294"/>
        <end position="311"/>
    </location>
</feature>
<keyword evidence="2 5" id="KW-0812">Transmembrane</keyword>
<dbReference type="Gene3D" id="3.40.50.300">
    <property type="entry name" value="P-loop containing nucleotide triphosphate hydrolases"/>
    <property type="match status" value="1"/>
</dbReference>
<evidence type="ECO:0000256" key="1">
    <source>
        <dbReference type="ARBA" id="ARBA00004651"/>
    </source>
</evidence>
<dbReference type="InterPro" id="IPR003439">
    <property type="entry name" value="ABC_transporter-like_ATP-bd"/>
</dbReference>
<evidence type="ECO:0000259" key="6">
    <source>
        <dbReference type="PROSITE" id="PS50893"/>
    </source>
</evidence>
<dbReference type="RefSeq" id="WP_197442566.1">
    <property type="nucleotide sequence ID" value="NZ_CP036433.1"/>
</dbReference>
<keyword evidence="8" id="KW-0067">ATP-binding</keyword>
<feature type="transmembrane region" description="Helical" evidence="5">
    <location>
        <begin position="21"/>
        <end position="43"/>
    </location>
</feature>
<dbReference type="Proteomes" id="UP000317648">
    <property type="component" value="Chromosome"/>
</dbReference>
<keyword evidence="8" id="KW-0378">Hydrolase</keyword>
<dbReference type="GO" id="GO:0005524">
    <property type="term" value="F:ATP binding"/>
    <property type="evidence" value="ECO:0007669"/>
    <property type="project" value="UniProtKB-KW"/>
</dbReference>
<evidence type="ECO:0000256" key="3">
    <source>
        <dbReference type="ARBA" id="ARBA00022989"/>
    </source>
</evidence>
<dbReference type="PROSITE" id="PS50929">
    <property type="entry name" value="ABC_TM1F"/>
    <property type="match status" value="1"/>
</dbReference>
<organism evidence="8 9">
    <name type="scientific">Lignipirellula cremea</name>
    <dbReference type="NCBI Taxonomy" id="2528010"/>
    <lineage>
        <taxon>Bacteria</taxon>
        <taxon>Pseudomonadati</taxon>
        <taxon>Planctomycetota</taxon>
        <taxon>Planctomycetia</taxon>
        <taxon>Pirellulales</taxon>
        <taxon>Pirellulaceae</taxon>
        <taxon>Lignipirellula</taxon>
    </lineage>
</organism>
<dbReference type="PROSITE" id="PS50893">
    <property type="entry name" value="ABC_TRANSPORTER_2"/>
    <property type="match status" value="1"/>
</dbReference>
<dbReference type="Gene3D" id="1.20.1560.10">
    <property type="entry name" value="ABC transporter type 1, transmembrane domain"/>
    <property type="match status" value="1"/>
</dbReference>
<dbReference type="InterPro" id="IPR027417">
    <property type="entry name" value="P-loop_NTPase"/>
</dbReference>
<protein>
    <submittedName>
        <fullName evidence="8">Multidrug export ATP-binding/permease protein</fullName>
        <ecNumber evidence="8">3.6.3.-</ecNumber>
    </submittedName>
</protein>
<feature type="transmembrane region" description="Helical" evidence="5">
    <location>
        <begin position="268"/>
        <end position="288"/>
    </location>
</feature>
<dbReference type="AlphaFoldDB" id="A0A518DZM0"/>
<feature type="transmembrane region" description="Helical" evidence="5">
    <location>
        <begin position="77"/>
        <end position="100"/>
    </location>
</feature>
<dbReference type="EC" id="3.6.3.-" evidence="8"/>
<dbReference type="EMBL" id="CP036433">
    <property type="protein sequence ID" value="QDU97282.1"/>
    <property type="molecule type" value="Genomic_DNA"/>
</dbReference>
<dbReference type="PANTHER" id="PTHR24221">
    <property type="entry name" value="ATP-BINDING CASSETTE SUB-FAMILY B"/>
    <property type="match status" value="1"/>
</dbReference>
<reference evidence="8 9" key="1">
    <citation type="submission" date="2019-02" db="EMBL/GenBank/DDBJ databases">
        <title>Deep-cultivation of Planctomycetes and their phenomic and genomic characterization uncovers novel biology.</title>
        <authorList>
            <person name="Wiegand S."/>
            <person name="Jogler M."/>
            <person name="Boedeker C."/>
            <person name="Pinto D."/>
            <person name="Vollmers J."/>
            <person name="Rivas-Marin E."/>
            <person name="Kohn T."/>
            <person name="Peeters S.H."/>
            <person name="Heuer A."/>
            <person name="Rast P."/>
            <person name="Oberbeckmann S."/>
            <person name="Bunk B."/>
            <person name="Jeske O."/>
            <person name="Meyerdierks A."/>
            <person name="Storesund J.E."/>
            <person name="Kallscheuer N."/>
            <person name="Luecker S."/>
            <person name="Lage O.M."/>
            <person name="Pohl T."/>
            <person name="Merkel B.J."/>
            <person name="Hornburger P."/>
            <person name="Mueller R.-W."/>
            <person name="Bruemmer F."/>
            <person name="Labrenz M."/>
            <person name="Spormann A.M."/>
            <person name="Op den Camp H."/>
            <person name="Overmann J."/>
            <person name="Amann R."/>
            <person name="Jetten M.S.M."/>
            <person name="Mascher T."/>
            <person name="Medema M.H."/>
            <person name="Devos D.P."/>
            <person name="Kaster A.-K."/>
            <person name="Ovreas L."/>
            <person name="Rohde M."/>
            <person name="Galperin M.Y."/>
            <person name="Jogler C."/>
        </authorList>
    </citation>
    <scope>NUCLEOTIDE SEQUENCE [LARGE SCALE GENOMIC DNA]</scope>
    <source>
        <strain evidence="8 9">Pla85_3_4</strain>
    </source>
</reference>
<sequence length="597" mass="66173">MSKPSFRRILQMGRPASVAPIYLFGILLALVTPLLILDLGLIVQTVAGLHPPGVEPTDLVIQPIITSDSWPPGKNRAFSMLILVGAGLTLAVLESALLMLQSRAIQKAALDISTRLQLQIHKQAFIMGGNEPLGLTRSRPEELFTDKVEQIREGLAHWWRAIPRSAATLATLTLLACMVDWQKTLAGMLLMVGLWRCYVWRRKQIEESARRWSERTQSRRDLLLEDLRMAPLAATYSIDQIPGESFDDKLKQYKTAALKLGYTRNAMAPFMVLIGLLAGGFLLFMVGVASNTTVWGAAILGVSLVCGWFPAQRLFRLWKVRESVEPACEQVLAYLDREPDVVQMASAQTLDRVRKTVELDRVTLANHAGRKLLDQVSLSIPASGNIGFLASDSQTPMALAGLFVRYYDPTAGRLLYDSHDIRNVTIDSLRSQAALVACDGLLFTGAIGDNIRCGDETYSTTHVTEASRLAAVEDFISRLPQGYSTVVGEQGRSLSKSEAFRVALARAIIRQPSVLIIEEPDTATDGEAIDAALRNVKTDRTLILLPSRLVTLRMLDEIVFFHEGRIHGQGKHADLLKSNDLYRHLIYVRFNEHKGKI</sequence>
<keyword evidence="9" id="KW-1185">Reference proteome</keyword>
<gene>
    <name evidence="8" type="ORF">Pla8534_51280</name>
</gene>
<evidence type="ECO:0000256" key="5">
    <source>
        <dbReference type="SAM" id="Phobius"/>
    </source>
</evidence>
<keyword evidence="4 5" id="KW-0472">Membrane</keyword>
<keyword evidence="8" id="KW-0547">Nucleotide-binding</keyword>
<comment type="subcellular location">
    <subcellularLocation>
        <location evidence="1">Cell membrane</location>
        <topology evidence="1">Multi-pass membrane protein</topology>
    </subcellularLocation>
</comment>
<feature type="domain" description="ABC transmembrane type-1" evidence="7">
    <location>
        <begin position="23"/>
        <end position="288"/>
    </location>
</feature>
<dbReference type="PANTHER" id="PTHR24221:SF654">
    <property type="entry name" value="ATP-BINDING CASSETTE SUB-FAMILY B MEMBER 6"/>
    <property type="match status" value="1"/>
</dbReference>
<accession>A0A518DZM0</accession>
<name>A0A518DZM0_9BACT</name>
<dbReference type="SUPFAM" id="SSF90123">
    <property type="entry name" value="ABC transporter transmembrane region"/>
    <property type="match status" value="1"/>
</dbReference>
<dbReference type="GO" id="GO:0016887">
    <property type="term" value="F:ATP hydrolysis activity"/>
    <property type="evidence" value="ECO:0007669"/>
    <property type="project" value="InterPro"/>
</dbReference>
<evidence type="ECO:0000313" key="8">
    <source>
        <dbReference type="EMBL" id="QDU97282.1"/>
    </source>
</evidence>
<evidence type="ECO:0000313" key="9">
    <source>
        <dbReference type="Proteomes" id="UP000317648"/>
    </source>
</evidence>
<proteinExistence type="predicted"/>
<dbReference type="Pfam" id="PF00005">
    <property type="entry name" value="ABC_tran"/>
    <property type="match status" value="1"/>
</dbReference>
<dbReference type="SUPFAM" id="SSF52540">
    <property type="entry name" value="P-loop containing nucleoside triphosphate hydrolases"/>
    <property type="match status" value="1"/>
</dbReference>
<dbReference type="InterPro" id="IPR011527">
    <property type="entry name" value="ABC1_TM_dom"/>
</dbReference>
<feature type="domain" description="ABC transporter" evidence="6">
    <location>
        <begin position="357"/>
        <end position="588"/>
    </location>
</feature>